<feature type="compositionally biased region" description="Gly residues" evidence="3">
    <location>
        <begin position="602"/>
        <end position="611"/>
    </location>
</feature>
<reference evidence="5 6" key="1">
    <citation type="submission" date="2023-11" db="EMBL/GenBank/DDBJ databases">
        <title>Halocaridina rubra genome assembly.</title>
        <authorList>
            <person name="Smith C."/>
        </authorList>
    </citation>
    <scope>NUCLEOTIDE SEQUENCE [LARGE SCALE GENOMIC DNA]</scope>
    <source>
        <strain evidence="5">EP-1</strain>
        <tissue evidence="5">Whole</tissue>
    </source>
</reference>
<dbReference type="InterPro" id="IPR027417">
    <property type="entry name" value="P-loop_NTPase"/>
</dbReference>
<dbReference type="Pfam" id="PF00622">
    <property type="entry name" value="SPRY"/>
    <property type="match status" value="1"/>
</dbReference>
<dbReference type="InterPro" id="IPR035778">
    <property type="entry name" value="SPRY_hnRNP_U"/>
</dbReference>
<feature type="region of interest" description="Disordered" evidence="3">
    <location>
        <begin position="528"/>
        <end position="938"/>
    </location>
</feature>
<feature type="compositionally biased region" description="Basic and acidic residues" evidence="3">
    <location>
        <begin position="690"/>
        <end position="707"/>
    </location>
</feature>
<evidence type="ECO:0000256" key="3">
    <source>
        <dbReference type="SAM" id="MobiDB-lite"/>
    </source>
</evidence>
<keyword evidence="2" id="KW-0539">Nucleus</keyword>
<organism evidence="5 6">
    <name type="scientific">Halocaridina rubra</name>
    <name type="common">Hawaiian red shrimp</name>
    <dbReference type="NCBI Taxonomy" id="373956"/>
    <lineage>
        <taxon>Eukaryota</taxon>
        <taxon>Metazoa</taxon>
        <taxon>Ecdysozoa</taxon>
        <taxon>Arthropoda</taxon>
        <taxon>Crustacea</taxon>
        <taxon>Multicrustacea</taxon>
        <taxon>Malacostraca</taxon>
        <taxon>Eumalacostraca</taxon>
        <taxon>Eucarida</taxon>
        <taxon>Decapoda</taxon>
        <taxon>Pleocyemata</taxon>
        <taxon>Caridea</taxon>
        <taxon>Atyoidea</taxon>
        <taxon>Atyidae</taxon>
        <taxon>Halocaridina</taxon>
    </lineage>
</organism>
<evidence type="ECO:0000259" key="4">
    <source>
        <dbReference type="PROSITE" id="PS50188"/>
    </source>
</evidence>
<dbReference type="EMBL" id="JAXCGZ010013707">
    <property type="protein sequence ID" value="KAK7072065.1"/>
    <property type="molecule type" value="Genomic_DNA"/>
</dbReference>
<dbReference type="InterPro" id="IPR001870">
    <property type="entry name" value="B30.2/SPRY"/>
</dbReference>
<dbReference type="GO" id="GO:0000380">
    <property type="term" value="P:alternative mRNA splicing, via spliceosome"/>
    <property type="evidence" value="ECO:0007669"/>
    <property type="project" value="TreeGrafter"/>
</dbReference>
<feature type="region of interest" description="Disordered" evidence="3">
    <location>
        <begin position="1"/>
        <end position="69"/>
    </location>
</feature>
<dbReference type="SMART" id="SM00449">
    <property type="entry name" value="SPRY"/>
    <property type="match status" value="1"/>
</dbReference>
<evidence type="ECO:0000313" key="6">
    <source>
        <dbReference type="Proteomes" id="UP001381693"/>
    </source>
</evidence>
<dbReference type="InterPro" id="IPR013320">
    <property type="entry name" value="ConA-like_dom_sf"/>
</dbReference>
<feature type="domain" description="B30.2/SPRY" evidence="4">
    <location>
        <begin position="116"/>
        <end position="315"/>
    </location>
</feature>
<dbReference type="InterPro" id="IPR003877">
    <property type="entry name" value="SPRY_dom"/>
</dbReference>
<dbReference type="InterPro" id="IPR043136">
    <property type="entry name" value="B30.2/SPRY_sf"/>
</dbReference>
<feature type="compositionally biased region" description="Basic and acidic residues" evidence="3">
    <location>
        <begin position="549"/>
        <end position="572"/>
    </location>
</feature>
<dbReference type="Gene3D" id="2.60.120.920">
    <property type="match status" value="1"/>
</dbReference>
<feature type="compositionally biased region" description="Basic and acidic residues" evidence="3">
    <location>
        <begin position="586"/>
        <end position="601"/>
    </location>
</feature>
<dbReference type="SUPFAM" id="SSF49899">
    <property type="entry name" value="Concanavalin A-like lectins/glucanases"/>
    <property type="match status" value="1"/>
</dbReference>
<feature type="compositionally biased region" description="Low complexity" evidence="3">
    <location>
        <begin position="830"/>
        <end position="881"/>
    </location>
</feature>
<dbReference type="PANTHER" id="PTHR12381">
    <property type="entry name" value="HETEROGENEOUS NUCLEAR RIBONUCLEOPROTEIN U FAMILY MEMBER"/>
    <property type="match status" value="1"/>
</dbReference>
<protein>
    <recommendedName>
        <fullName evidence="4">B30.2/SPRY domain-containing protein</fullName>
    </recommendedName>
</protein>
<dbReference type="PROSITE" id="PS50188">
    <property type="entry name" value="B302_SPRY"/>
    <property type="match status" value="1"/>
</dbReference>
<feature type="compositionally biased region" description="Gly residues" evidence="3">
    <location>
        <begin position="912"/>
        <end position="921"/>
    </location>
</feature>
<dbReference type="Gene3D" id="3.40.50.300">
    <property type="entry name" value="P-loop containing nucleotide triphosphate hydrolases"/>
    <property type="match status" value="1"/>
</dbReference>
<feature type="compositionally biased region" description="Gly residues" evidence="3">
    <location>
        <begin position="537"/>
        <end position="547"/>
    </location>
</feature>
<dbReference type="AlphaFoldDB" id="A0AAN8X4P3"/>
<comment type="subcellular location">
    <subcellularLocation>
        <location evidence="1">Nucleus</location>
    </subcellularLocation>
</comment>
<proteinExistence type="predicted"/>
<dbReference type="Pfam" id="PF13671">
    <property type="entry name" value="AAA_33"/>
    <property type="match status" value="1"/>
</dbReference>
<dbReference type="GO" id="GO:0003723">
    <property type="term" value="F:RNA binding"/>
    <property type="evidence" value="ECO:0007669"/>
    <property type="project" value="TreeGrafter"/>
</dbReference>
<dbReference type="PANTHER" id="PTHR12381:SF56">
    <property type="entry name" value="B30.2_SPRY DOMAIN-CONTAINING PROTEIN-RELATED"/>
    <property type="match status" value="1"/>
</dbReference>
<accession>A0AAN8X4P3</accession>
<evidence type="ECO:0000256" key="2">
    <source>
        <dbReference type="ARBA" id="ARBA00023242"/>
    </source>
</evidence>
<gene>
    <name evidence="5" type="ORF">SK128_007421</name>
</gene>
<name>A0AAN8X4P3_HALRR</name>
<sequence length="938" mass="103460">MNRQYMPQWPPGPGQYASPGQGQYPPSGPGQYPPVIKEEPDFAKMGYEDGPLGGYSIKREPGIGYNEQPPMGIAPNIKQELPEVKQEIVEPKQEPTEERRGEKRQAQSHHGSADVKRYRPEEGGHVEDEPEYDKNAVLLDWYNSDLSLNISKDDFLSATPLSGKGFAYVWHGVRATYGFHRGRVFYEVKVVDYTEVSESIMENEQHPHVLRCGWSVDDASLTLGEEPLSYGYGGTAKASTNLKFKDYGRTFGKGDVIGSFLDMDSEPIVMSFSLNGRNLGMCYEVSHRALQGRALFPHILTKNCIFRVNFGTEYPWFQPLTRYTFVGQVPLLERTMGSQGPATRQDSEALMMIGLPACGKTTWVEKYCKEHLDKKFYVLGTNFLIDKMKVNGLPRKGNYHGRWDQLISDCTQCLNTLLEKSYKRRRNFIIDQTNVYASARRRKMKGFNGFCRRAVVVCPTDAEFQKRTSMQVTKEGKNVPEHAILEMKANFTLPEGEEDLFDSVEYVELPHEQASQLVEKYSREAQNAGYVKKNNNRGGGRGRGNFRGGWDRDQRGGSNVRSDRGGFGDRGGRGGFTDRGFNSRSDQGRFNDRGGFGDRSGRGGFAGGERGGFNERSSRGGYNDRGSSFNQDNASGGGSRGGFGGRDRDRFGRDAGTDRHSDNVHRVSRFDDRGSFSRGGNRDGPGAEYGTDRDSRGSDSPHGRGDFGRGGPGSSFVGMERDNRFGDGPNNSPHNRGGYGQGGFNRDGPQSYSSDNVRSGDSGRFDRDRRGGGNSYGKDGSYDVQGGHGNSSRGFSTDRDHNSRESYSGSSFSSFDSPMRSMGSSWGVYSSPEYGSGSESSGYRSQSSDRGSMGSVSSGQSYSSDWSRQSGQQQPWGQNNSGSGGPSGSDYYGRPSDRDGGGSWDQQRRGGRGGPWGGGPASGNPQWNYDSGYRGERP</sequence>
<keyword evidence="6" id="KW-1185">Reference proteome</keyword>
<feature type="compositionally biased region" description="Basic and acidic residues" evidence="3">
    <location>
        <begin position="645"/>
        <end position="675"/>
    </location>
</feature>
<feature type="region of interest" description="Disordered" evidence="3">
    <location>
        <begin position="89"/>
        <end position="130"/>
    </location>
</feature>
<evidence type="ECO:0000256" key="1">
    <source>
        <dbReference type="ARBA" id="ARBA00004123"/>
    </source>
</evidence>
<feature type="compositionally biased region" description="Polar residues" evidence="3">
    <location>
        <begin position="748"/>
        <end position="757"/>
    </location>
</feature>
<evidence type="ECO:0000313" key="5">
    <source>
        <dbReference type="EMBL" id="KAK7072065.1"/>
    </source>
</evidence>
<dbReference type="CDD" id="cd12884">
    <property type="entry name" value="SPRY_hnRNP"/>
    <property type="match status" value="1"/>
</dbReference>
<dbReference type="GO" id="GO:0005634">
    <property type="term" value="C:nucleus"/>
    <property type="evidence" value="ECO:0007669"/>
    <property type="project" value="UniProtKB-SubCell"/>
</dbReference>
<dbReference type="SUPFAM" id="SSF52540">
    <property type="entry name" value="P-loop containing nucleoside triphosphate hydrolases"/>
    <property type="match status" value="1"/>
</dbReference>
<comment type="caution">
    <text evidence="5">The sequence shown here is derived from an EMBL/GenBank/DDBJ whole genome shotgun (WGS) entry which is preliminary data.</text>
</comment>
<feature type="compositionally biased region" description="Low complexity" evidence="3">
    <location>
        <begin position="805"/>
        <end position="822"/>
    </location>
</feature>
<feature type="compositionally biased region" description="Basic and acidic residues" evidence="3">
    <location>
        <begin position="761"/>
        <end position="771"/>
    </location>
</feature>
<feature type="compositionally biased region" description="Basic and acidic residues" evidence="3">
    <location>
        <begin position="89"/>
        <end position="127"/>
    </location>
</feature>
<feature type="compositionally biased region" description="Gly residues" evidence="3">
    <location>
        <begin position="635"/>
        <end position="644"/>
    </location>
</feature>
<dbReference type="Proteomes" id="UP001381693">
    <property type="component" value="Unassembled WGS sequence"/>
</dbReference>